<evidence type="ECO:0000313" key="2">
    <source>
        <dbReference type="EMBL" id="GEP29594.1"/>
    </source>
</evidence>
<reference evidence="2 3" key="1">
    <citation type="submission" date="2019-07" db="EMBL/GenBank/DDBJ databases">
        <title>Whole genome shotgun sequence of Thiobacillus plumbophilus NBRC 107929.</title>
        <authorList>
            <person name="Hosoyama A."/>
            <person name="Uohara A."/>
            <person name="Ohji S."/>
            <person name="Ichikawa N."/>
        </authorList>
    </citation>
    <scope>NUCLEOTIDE SEQUENCE [LARGE SCALE GENOMIC DNA]</scope>
    <source>
        <strain evidence="2 3">NBRC 107929</strain>
    </source>
</reference>
<sequence length="265" mass="28583">MKRIILHGLHVILVSIVAVATSPLLSAQADTLPQTIQKVKRAVVAVGTYEPARSPRGEFRATGYAVGDGLHVVTNYHVVKQLLDLNHKEVLGIFIGEGEATQFRQAQVEVSDPAHDVVLLKFSGTPLPVLKIGDSDAVQEGWEMYFTGFPIGSVLGLYPASIRAGISAITPIVRPAPNARYLDAKTLRREADPFSIFQLDGISYPGNSGSPLYDPQTGLVYGTVNSTFIKSTKENVLKDPSAISYAIPSRYVRALMQQAGLQAAN</sequence>
<evidence type="ECO:0000256" key="1">
    <source>
        <dbReference type="SAM" id="SignalP"/>
    </source>
</evidence>
<name>A0A512L549_9PROT</name>
<dbReference type="AlphaFoldDB" id="A0A512L549"/>
<dbReference type="PANTHER" id="PTHR43019:SF23">
    <property type="entry name" value="PROTEASE DO-LIKE 5, CHLOROPLASTIC"/>
    <property type="match status" value="1"/>
</dbReference>
<dbReference type="InterPro" id="IPR009003">
    <property type="entry name" value="Peptidase_S1_PA"/>
</dbReference>
<accession>A0A512L549</accession>
<proteinExistence type="predicted"/>
<dbReference type="Gene3D" id="2.40.10.10">
    <property type="entry name" value="Trypsin-like serine proteases"/>
    <property type="match status" value="2"/>
</dbReference>
<keyword evidence="1" id="KW-0732">Signal</keyword>
<protein>
    <recommendedName>
        <fullName evidence="4">Serine protease</fullName>
    </recommendedName>
</protein>
<evidence type="ECO:0008006" key="4">
    <source>
        <dbReference type="Google" id="ProtNLM"/>
    </source>
</evidence>
<keyword evidence="3" id="KW-1185">Reference proteome</keyword>
<feature type="chain" id="PRO_5022132858" description="Serine protease" evidence="1">
    <location>
        <begin position="21"/>
        <end position="265"/>
    </location>
</feature>
<evidence type="ECO:0000313" key="3">
    <source>
        <dbReference type="Proteomes" id="UP000321337"/>
    </source>
</evidence>
<dbReference type="PANTHER" id="PTHR43019">
    <property type="entry name" value="SERINE ENDOPROTEASE DEGS"/>
    <property type="match status" value="1"/>
</dbReference>
<dbReference type="EMBL" id="BKAD01000007">
    <property type="protein sequence ID" value="GEP29594.1"/>
    <property type="molecule type" value="Genomic_DNA"/>
</dbReference>
<gene>
    <name evidence="2" type="ORF">TPL01_07320</name>
</gene>
<organism evidence="2 3">
    <name type="scientific">Sulfuriferula plumbiphila</name>
    <dbReference type="NCBI Taxonomy" id="171865"/>
    <lineage>
        <taxon>Bacteria</taxon>
        <taxon>Pseudomonadati</taxon>
        <taxon>Pseudomonadota</taxon>
        <taxon>Betaproteobacteria</taxon>
        <taxon>Nitrosomonadales</taxon>
        <taxon>Sulfuricellaceae</taxon>
        <taxon>Sulfuriferula</taxon>
    </lineage>
</organism>
<dbReference type="RefSeq" id="WP_198415340.1">
    <property type="nucleotide sequence ID" value="NZ_AP021884.1"/>
</dbReference>
<feature type="signal peptide" evidence="1">
    <location>
        <begin position="1"/>
        <end position="20"/>
    </location>
</feature>
<dbReference type="Proteomes" id="UP000321337">
    <property type="component" value="Unassembled WGS sequence"/>
</dbReference>
<dbReference type="SUPFAM" id="SSF50494">
    <property type="entry name" value="Trypsin-like serine proteases"/>
    <property type="match status" value="1"/>
</dbReference>
<dbReference type="InterPro" id="IPR043504">
    <property type="entry name" value="Peptidase_S1_PA_chymotrypsin"/>
</dbReference>
<comment type="caution">
    <text evidence="2">The sequence shown here is derived from an EMBL/GenBank/DDBJ whole genome shotgun (WGS) entry which is preliminary data.</text>
</comment>
<dbReference type="Pfam" id="PF13365">
    <property type="entry name" value="Trypsin_2"/>
    <property type="match status" value="1"/>
</dbReference>